<evidence type="ECO:0000256" key="10">
    <source>
        <dbReference type="SAM" id="MobiDB-lite"/>
    </source>
</evidence>
<dbReference type="Proteomes" id="UP000760860">
    <property type="component" value="Unassembled WGS sequence"/>
</dbReference>
<evidence type="ECO:0000256" key="5">
    <source>
        <dbReference type="ARBA" id="ARBA00022842"/>
    </source>
</evidence>
<dbReference type="AlphaFoldDB" id="A0A8T1BMW4"/>
<keyword evidence="2" id="KW-0479">Metal-binding</keyword>
<dbReference type="GO" id="GO:0003964">
    <property type="term" value="F:RNA-directed DNA polymerase activity"/>
    <property type="evidence" value="ECO:0007669"/>
    <property type="project" value="UniProtKB-KW"/>
</dbReference>
<evidence type="ECO:0000256" key="2">
    <source>
        <dbReference type="ARBA" id="ARBA00022723"/>
    </source>
</evidence>
<dbReference type="EMBL" id="RCML01000633">
    <property type="protein sequence ID" value="KAG2972113.1"/>
    <property type="molecule type" value="Genomic_DNA"/>
</dbReference>
<keyword evidence="8" id="KW-0548">Nucleotidyltransferase</keyword>
<protein>
    <recommendedName>
        <fullName evidence="11">Retroviral polymerase SH3-like domain-containing protein</fullName>
    </recommendedName>
</protein>
<gene>
    <name evidence="12" type="ORF">PC113_g16277</name>
    <name evidence="13" type="ORF">PC115_g15416</name>
    <name evidence="14" type="ORF">PC118_g15871</name>
    <name evidence="15" type="ORF">PC129_g14590</name>
</gene>
<organism evidence="13 16">
    <name type="scientific">Phytophthora cactorum</name>
    <dbReference type="NCBI Taxonomy" id="29920"/>
    <lineage>
        <taxon>Eukaryota</taxon>
        <taxon>Sar</taxon>
        <taxon>Stramenopiles</taxon>
        <taxon>Oomycota</taxon>
        <taxon>Peronosporomycetes</taxon>
        <taxon>Peronosporales</taxon>
        <taxon>Peronosporaceae</taxon>
        <taxon>Phytophthora</taxon>
    </lineage>
</organism>
<keyword evidence="5" id="KW-0460">Magnesium</keyword>
<dbReference type="InterPro" id="IPR057670">
    <property type="entry name" value="SH3_retrovirus"/>
</dbReference>
<name>A0A8T1BMW4_9STRA</name>
<reference evidence="13" key="1">
    <citation type="submission" date="2018-10" db="EMBL/GenBank/DDBJ databases">
        <title>Effector identification in a new, highly contiguous assembly of the strawberry crown rot pathogen Phytophthora cactorum.</title>
        <authorList>
            <person name="Armitage A.D."/>
            <person name="Nellist C.F."/>
            <person name="Bates H."/>
            <person name="Vickerstaff R.J."/>
            <person name="Harrison R.J."/>
        </authorList>
    </citation>
    <scope>NUCLEOTIDE SEQUENCE</scope>
    <source>
        <strain evidence="12">15-7</strain>
        <strain evidence="13">4032</strain>
        <strain evidence="14">P415</strain>
        <strain evidence="15">P421</strain>
    </source>
</reference>
<dbReference type="PANTHER" id="PTHR42648:SF11">
    <property type="entry name" value="TRANSPOSON TY4-P GAG-POL POLYPROTEIN"/>
    <property type="match status" value="1"/>
</dbReference>
<dbReference type="Pfam" id="PF25597">
    <property type="entry name" value="SH3_retrovirus"/>
    <property type="match status" value="1"/>
</dbReference>
<keyword evidence="9" id="KW-0233">DNA recombination</keyword>
<accession>A0A8T1BMW4</accession>
<evidence type="ECO:0000256" key="1">
    <source>
        <dbReference type="ARBA" id="ARBA00022722"/>
    </source>
</evidence>
<keyword evidence="8" id="KW-0808">Transferase</keyword>
<keyword evidence="6" id="KW-0229">DNA integration</keyword>
<keyword evidence="4" id="KW-0378">Hydrolase</keyword>
<evidence type="ECO:0000256" key="7">
    <source>
        <dbReference type="ARBA" id="ARBA00022918"/>
    </source>
</evidence>
<dbReference type="GO" id="GO:0046872">
    <property type="term" value="F:metal ion binding"/>
    <property type="evidence" value="ECO:0007669"/>
    <property type="project" value="UniProtKB-KW"/>
</dbReference>
<dbReference type="Proteomes" id="UP000697107">
    <property type="component" value="Unassembled WGS sequence"/>
</dbReference>
<feature type="compositionally biased region" description="Basic and acidic residues" evidence="10">
    <location>
        <begin position="125"/>
        <end position="135"/>
    </location>
</feature>
<keyword evidence="3" id="KW-0255">Endonuclease</keyword>
<dbReference type="GO" id="GO:0004519">
    <property type="term" value="F:endonuclease activity"/>
    <property type="evidence" value="ECO:0007669"/>
    <property type="project" value="UniProtKB-KW"/>
</dbReference>
<dbReference type="EMBL" id="RCMI01000627">
    <property type="protein sequence ID" value="KAG2903155.1"/>
    <property type="molecule type" value="Genomic_DNA"/>
</dbReference>
<evidence type="ECO:0000313" key="15">
    <source>
        <dbReference type="EMBL" id="KAG3214502.1"/>
    </source>
</evidence>
<evidence type="ECO:0000256" key="6">
    <source>
        <dbReference type="ARBA" id="ARBA00022908"/>
    </source>
</evidence>
<feature type="domain" description="Retroviral polymerase SH3-like" evidence="11">
    <location>
        <begin position="64"/>
        <end position="115"/>
    </location>
</feature>
<dbReference type="PANTHER" id="PTHR42648">
    <property type="entry name" value="TRANSPOSASE, PUTATIVE-RELATED"/>
    <property type="match status" value="1"/>
</dbReference>
<evidence type="ECO:0000256" key="4">
    <source>
        <dbReference type="ARBA" id="ARBA00022801"/>
    </source>
</evidence>
<dbReference type="GO" id="GO:0015074">
    <property type="term" value="P:DNA integration"/>
    <property type="evidence" value="ECO:0007669"/>
    <property type="project" value="UniProtKB-KW"/>
</dbReference>
<evidence type="ECO:0000256" key="3">
    <source>
        <dbReference type="ARBA" id="ARBA00022759"/>
    </source>
</evidence>
<dbReference type="Proteomes" id="UP000774804">
    <property type="component" value="Unassembled WGS sequence"/>
</dbReference>
<comment type="caution">
    <text evidence="13">The sequence shown here is derived from an EMBL/GenBank/DDBJ whole genome shotgun (WGS) entry which is preliminary data.</text>
</comment>
<dbReference type="VEuPathDB" id="FungiDB:PC110_g17701"/>
<dbReference type="GO" id="GO:0003887">
    <property type="term" value="F:DNA-directed DNA polymerase activity"/>
    <property type="evidence" value="ECO:0007669"/>
    <property type="project" value="UniProtKB-KW"/>
</dbReference>
<keyword evidence="8" id="KW-0239">DNA-directed DNA polymerase</keyword>
<dbReference type="GO" id="GO:0006310">
    <property type="term" value="P:DNA recombination"/>
    <property type="evidence" value="ECO:0007669"/>
    <property type="project" value="UniProtKB-KW"/>
</dbReference>
<proteinExistence type="predicted"/>
<sequence>MNAGRIMLCASKLPGCYWGDAARYASYVRNHLPTRANTDYKSPLHVLLDKPPKLGHRLKFGYCCTVHVAHKAEASLKARAEKGIIIGVSEQQKGYRVLIPRTKNIIVIINVQNVDKLDVGDTETRDTVDKLHSEPGVEASTDAPTPTNKVPPECQTRIVRVNKVQAAQIRPTAQ</sequence>
<evidence type="ECO:0000313" key="14">
    <source>
        <dbReference type="EMBL" id="KAG2972113.1"/>
    </source>
</evidence>
<keyword evidence="7" id="KW-0695">RNA-directed DNA polymerase</keyword>
<dbReference type="InterPro" id="IPR039537">
    <property type="entry name" value="Retrotran_Ty1/copia-like"/>
</dbReference>
<dbReference type="Proteomes" id="UP000735874">
    <property type="component" value="Unassembled WGS sequence"/>
</dbReference>
<evidence type="ECO:0000259" key="11">
    <source>
        <dbReference type="Pfam" id="PF25597"/>
    </source>
</evidence>
<dbReference type="EMBL" id="RCMG01000638">
    <property type="protein sequence ID" value="KAG2851013.1"/>
    <property type="molecule type" value="Genomic_DNA"/>
</dbReference>
<evidence type="ECO:0000256" key="9">
    <source>
        <dbReference type="ARBA" id="ARBA00023172"/>
    </source>
</evidence>
<evidence type="ECO:0000256" key="8">
    <source>
        <dbReference type="ARBA" id="ARBA00022932"/>
    </source>
</evidence>
<evidence type="ECO:0000313" key="13">
    <source>
        <dbReference type="EMBL" id="KAG2903155.1"/>
    </source>
</evidence>
<keyword evidence="1" id="KW-0540">Nuclease</keyword>
<evidence type="ECO:0000313" key="12">
    <source>
        <dbReference type="EMBL" id="KAG2851013.1"/>
    </source>
</evidence>
<dbReference type="GO" id="GO:0016787">
    <property type="term" value="F:hydrolase activity"/>
    <property type="evidence" value="ECO:0007669"/>
    <property type="project" value="UniProtKB-KW"/>
</dbReference>
<dbReference type="EMBL" id="RCMV01000633">
    <property type="protein sequence ID" value="KAG3214502.1"/>
    <property type="molecule type" value="Genomic_DNA"/>
</dbReference>
<feature type="region of interest" description="Disordered" evidence="10">
    <location>
        <begin position="125"/>
        <end position="153"/>
    </location>
</feature>
<evidence type="ECO:0000313" key="16">
    <source>
        <dbReference type="Proteomes" id="UP000774804"/>
    </source>
</evidence>